<evidence type="ECO:0000256" key="1">
    <source>
        <dbReference type="SAM" id="MobiDB-lite"/>
    </source>
</evidence>
<organism evidence="2 3">
    <name type="scientific">Paracoccus tibetensis</name>
    <dbReference type="NCBI Taxonomy" id="336292"/>
    <lineage>
        <taxon>Bacteria</taxon>
        <taxon>Pseudomonadati</taxon>
        <taxon>Pseudomonadota</taxon>
        <taxon>Alphaproteobacteria</taxon>
        <taxon>Rhodobacterales</taxon>
        <taxon>Paracoccaceae</taxon>
        <taxon>Paracoccus</taxon>
    </lineage>
</organism>
<reference evidence="2 3" key="1">
    <citation type="submission" date="2016-10" db="EMBL/GenBank/DDBJ databases">
        <authorList>
            <person name="de Groot N.N."/>
        </authorList>
    </citation>
    <scope>NUCLEOTIDE SEQUENCE [LARGE SCALE GENOMIC DNA]</scope>
    <source>
        <strain evidence="2 3">CGMCC 1.8925</strain>
    </source>
</reference>
<dbReference type="EMBL" id="FMVT01000006">
    <property type="protein sequence ID" value="SCY61879.1"/>
    <property type="molecule type" value="Genomic_DNA"/>
</dbReference>
<name>A0A1G5HEG3_9RHOB</name>
<feature type="compositionally biased region" description="Polar residues" evidence="1">
    <location>
        <begin position="1"/>
        <end position="15"/>
    </location>
</feature>
<evidence type="ECO:0000313" key="2">
    <source>
        <dbReference type="EMBL" id="SCY61879.1"/>
    </source>
</evidence>
<gene>
    <name evidence="2" type="ORF">SAMN05660710_02123</name>
</gene>
<feature type="region of interest" description="Disordered" evidence="1">
    <location>
        <begin position="1"/>
        <end position="34"/>
    </location>
</feature>
<dbReference type="AlphaFoldDB" id="A0A1G5HEG3"/>
<protein>
    <submittedName>
        <fullName evidence="2">Uncharacterized protein</fullName>
    </submittedName>
</protein>
<evidence type="ECO:0000313" key="3">
    <source>
        <dbReference type="Proteomes" id="UP000199502"/>
    </source>
</evidence>
<sequence>MTQHAASSLRCSNGHSSRDQYGALSVKNPAHSTDPCASRRWFSDLLWRAFPSRSERELSEKASAVLDVSPRQVINWLREEHDPKLRYVMAVIALAGAEIVFSRIEGHE</sequence>
<keyword evidence="3" id="KW-1185">Reference proteome</keyword>
<dbReference type="Proteomes" id="UP000199502">
    <property type="component" value="Unassembled WGS sequence"/>
</dbReference>
<dbReference type="STRING" id="336292.SAMN05660710_02123"/>
<accession>A0A1G5HEG3</accession>
<proteinExistence type="predicted"/>